<feature type="domain" description="Flavin reductase like" evidence="4">
    <location>
        <begin position="11"/>
        <end position="155"/>
    </location>
</feature>
<dbReference type="GO" id="GO:0010181">
    <property type="term" value="F:FMN binding"/>
    <property type="evidence" value="ECO:0007669"/>
    <property type="project" value="InterPro"/>
</dbReference>
<dbReference type="EMBL" id="DQTV01000088">
    <property type="protein sequence ID" value="HIP57349.1"/>
    <property type="molecule type" value="Genomic_DNA"/>
</dbReference>
<evidence type="ECO:0000313" key="6">
    <source>
        <dbReference type="Proteomes" id="UP000605805"/>
    </source>
</evidence>
<dbReference type="InterPro" id="IPR002563">
    <property type="entry name" value="Flavin_Rdtase-like_dom"/>
</dbReference>
<organism evidence="5 6">
    <name type="scientific">Ignisphaera aggregans</name>
    <dbReference type="NCBI Taxonomy" id="334771"/>
    <lineage>
        <taxon>Archaea</taxon>
        <taxon>Thermoproteota</taxon>
        <taxon>Thermoprotei</taxon>
        <taxon>Desulfurococcales</taxon>
        <taxon>Desulfurococcaceae</taxon>
        <taxon>Ignisphaera</taxon>
    </lineage>
</organism>
<accession>A0A833DUM4</accession>
<dbReference type="SMART" id="SM00903">
    <property type="entry name" value="Flavin_Reduct"/>
    <property type="match status" value="1"/>
</dbReference>
<dbReference type="SUPFAM" id="SSF50475">
    <property type="entry name" value="FMN-binding split barrel"/>
    <property type="match status" value="1"/>
</dbReference>
<dbReference type="PANTHER" id="PTHR43567:SF1">
    <property type="entry name" value="FLAVOREDOXIN"/>
    <property type="match status" value="1"/>
</dbReference>
<gene>
    <name evidence="5" type="ORF">EYH02_04695</name>
</gene>
<comment type="caution">
    <text evidence="5">The sequence shown here is derived from an EMBL/GenBank/DDBJ whole genome shotgun (WGS) entry which is preliminary data.</text>
</comment>
<comment type="similarity">
    <text evidence="3">Belongs to the flavoredoxin family.</text>
</comment>
<reference evidence="5" key="1">
    <citation type="journal article" date="2020" name="ISME J.">
        <title>Gammaproteobacteria mediating utilization of methyl-, sulfur- and petroleum organic compounds in deep ocean hydrothermal plumes.</title>
        <authorList>
            <person name="Zhou Z."/>
            <person name="Liu Y."/>
            <person name="Pan J."/>
            <person name="Cron B.R."/>
            <person name="Toner B.M."/>
            <person name="Anantharaman K."/>
            <person name="Breier J.A."/>
            <person name="Dick G.J."/>
            <person name="Li M."/>
        </authorList>
    </citation>
    <scope>NUCLEOTIDE SEQUENCE</scope>
    <source>
        <strain evidence="5">SZUA-1435</strain>
    </source>
</reference>
<dbReference type="Proteomes" id="UP000605805">
    <property type="component" value="Unassembled WGS sequence"/>
</dbReference>
<dbReference type="Pfam" id="PF01613">
    <property type="entry name" value="Flavin_Reduct"/>
    <property type="match status" value="1"/>
</dbReference>
<dbReference type="Gene3D" id="2.30.110.10">
    <property type="entry name" value="Electron Transport, Fmn-binding Protein, Chain A"/>
    <property type="match status" value="1"/>
</dbReference>
<evidence type="ECO:0000256" key="2">
    <source>
        <dbReference type="ARBA" id="ARBA00022630"/>
    </source>
</evidence>
<keyword evidence="2" id="KW-0285">Flavoprotein</keyword>
<dbReference type="PANTHER" id="PTHR43567">
    <property type="entry name" value="FLAVOREDOXIN-RELATED-RELATED"/>
    <property type="match status" value="1"/>
</dbReference>
<dbReference type="AlphaFoldDB" id="A0A833DUM4"/>
<evidence type="ECO:0000256" key="3">
    <source>
        <dbReference type="ARBA" id="ARBA00038054"/>
    </source>
</evidence>
<dbReference type="InterPro" id="IPR012349">
    <property type="entry name" value="Split_barrel_FMN-bd"/>
</dbReference>
<dbReference type="InterPro" id="IPR052174">
    <property type="entry name" value="Flavoredoxin"/>
</dbReference>
<protein>
    <submittedName>
        <fullName evidence="5">Flavin reductase family protein</fullName>
    </submittedName>
</protein>
<evidence type="ECO:0000256" key="1">
    <source>
        <dbReference type="ARBA" id="ARBA00001917"/>
    </source>
</evidence>
<evidence type="ECO:0000259" key="4">
    <source>
        <dbReference type="SMART" id="SM00903"/>
    </source>
</evidence>
<name>A0A833DUM4_9CREN</name>
<proteinExistence type="inferred from homology"/>
<comment type="cofactor">
    <cofactor evidence="1">
        <name>FMN</name>
        <dbReference type="ChEBI" id="CHEBI:58210"/>
    </cofactor>
</comment>
<sequence length="181" mass="20492">MSYAKPRSFYFLLHPRPAVVVMTLCPNNRVNAMTVSWIMPVSEEPPTISMAIDREAYTVECLEHCPELTINIPSIDQAEIAYKLGTVSGRSVDKVKEFGLRIDKAKRVSVPIWIDAIGWLECKVIKTLDVGEVRLYIAEVLEWYARAEVASEWGWTLTKVSPLLHGVGKSFYSVGRLHRVK</sequence>
<evidence type="ECO:0000313" key="5">
    <source>
        <dbReference type="EMBL" id="HIP57349.1"/>
    </source>
</evidence>